<name>A0ABV6MYJ4_9PSEU</name>
<organism evidence="4 5">
    <name type="scientific">Kutzneria chonburiensis</name>
    <dbReference type="NCBI Taxonomy" id="1483604"/>
    <lineage>
        <taxon>Bacteria</taxon>
        <taxon>Bacillati</taxon>
        <taxon>Actinomycetota</taxon>
        <taxon>Actinomycetes</taxon>
        <taxon>Pseudonocardiales</taxon>
        <taxon>Pseudonocardiaceae</taxon>
        <taxon>Kutzneria</taxon>
    </lineage>
</organism>
<accession>A0ABV6MYJ4</accession>
<feature type="transmembrane region" description="Helical" evidence="1">
    <location>
        <begin position="494"/>
        <end position="517"/>
    </location>
</feature>
<keyword evidence="1" id="KW-1133">Transmembrane helix</keyword>
<dbReference type="PRINTS" id="PR00364">
    <property type="entry name" value="DISEASERSIST"/>
</dbReference>
<feature type="domain" description="KAP NTPase" evidence="3">
    <location>
        <begin position="400"/>
        <end position="782"/>
    </location>
</feature>
<dbReference type="InterPro" id="IPR002182">
    <property type="entry name" value="NB-ARC"/>
</dbReference>
<evidence type="ECO:0000313" key="4">
    <source>
        <dbReference type="EMBL" id="MFC0545390.1"/>
    </source>
</evidence>
<dbReference type="InterPro" id="IPR027417">
    <property type="entry name" value="P-loop_NTPase"/>
</dbReference>
<evidence type="ECO:0000259" key="2">
    <source>
        <dbReference type="Pfam" id="PF00931"/>
    </source>
</evidence>
<keyword evidence="1" id="KW-0812">Transmembrane</keyword>
<feature type="domain" description="NB-ARC" evidence="2">
    <location>
        <begin position="55"/>
        <end position="213"/>
    </location>
</feature>
<dbReference type="PANTHER" id="PTHR47691:SF3">
    <property type="entry name" value="HTH-TYPE TRANSCRIPTIONAL REGULATOR RV0890C-RELATED"/>
    <property type="match status" value="1"/>
</dbReference>
<keyword evidence="5" id="KW-1185">Reference proteome</keyword>
<dbReference type="InterPro" id="IPR011646">
    <property type="entry name" value="KAP_P-loop"/>
</dbReference>
<gene>
    <name evidence="4" type="ORF">ACFFH7_28035</name>
</gene>
<keyword evidence="1" id="KW-0472">Membrane</keyword>
<evidence type="ECO:0000256" key="1">
    <source>
        <dbReference type="SAM" id="Phobius"/>
    </source>
</evidence>
<sequence>MAEPHNFISGEVSGQVIQAGRIEALSFRGGPALVPRETPPMPAHFVGRQDELRTLDRLTEAGGPTMCVVQGMGGVGKTALVVMWAERMAGKFPDGQIFVDMRGYSAAGTPLSSAEVLGLVLRSLGVTADELPADLDARASQFRTLVSSRRLLIILDNVAAAEQVLPLVIGSGDCRLVVTSRQSLSELTLATSRVSAFRVDPMSPDLARELLDQVLGLDRTDAEPDAVATIINECAGLPLALRIVGARAADSKRPLAELATELAAVGAGEFGEISVETAFSWTYQHLSANAARLFRFLGLHPGGQVTVEEAAALVDLPPNTATDALDELVRQNMLAGDYRLHALVHSYAHELLLWEEEQERLAAEGRLRKITRQPRQNVDWADDMPARVDRLNRTPLAGVLADRLRKAQQEQPDVSFLIHLDGPWGAGKTSLLNLLQDRLHGTNVVMFNAWRYARVEPPWWALITCMRDQLIGRRQWWLRIRETVARIRRSGASYLLAMLVLVLLGVGVVMLLGPIPLTPKDFGDYGKAVAGGLAALAVLWSAGKVVSRLLLWNSARGARLFEQSHTNPMHEVTEHFAWLVEHSRKPVVLFIDDLDRCDEKFVVAILEAVQNLVRDAPAGTGRIPRAANFVVAADGAWLRRAYEKTYENFQGAVDEPGRPLGHLFLDKLFQLSVPMPAMGTQVQSGYFDTLLGIAPAARRELTEEVQEVRARVVSGRTEGDVLEALDNASPAARQAVISDAVTKMSAPEVSEATEHTLQKFAPLLLANPRGMKRFVNTYSVLRILRTMESTTVGTDPLALWTIILIRWPLLAGHLERDPELIEVIKADGEIPEPLRSLEPTVRRFLTDAPTELTPALIRSCCGGQVG</sequence>
<evidence type="ECO:0000313" key="5">
    <source>
        <dbReference type="Proteomes" id="UP001589810"/>
    </source>
</evidence>
<comment type="caution">
    <text evidence="4">The sequence shown here is derived from an EMBL/GenBank/DDBJ whole genome shotgun (WGS) entry which is preliminary data.</text>
</comment>
<dbReference type="RefSeq" id="WP_379794313.1">
    <property type="nucleotide sequence ID" value="NZ_JBHLUD010000009.1"/>
</dbReference>
<feature type="transmembrane region" description="Helical" evidence="1">
    <location>
        <begin position="529"/>
        <end position="551"/>
    </location>
</feature>
<reference evidence="4 5" key="1">
    <citation type="submission" date="2024-09" db="EMBL/GenBank/DDBJ databases">
        <authorList>
            <person name="Sun Q."/>
            <person name="Mori K."/>
        </authorList>
    </citation>
    <scope>NUCLEOTIDE SEQUENCE [LARGE SCALE GENOMIC DNA]</scope>
    <source>
        <strain evidence="4 5">TBRC 1432</strain>
    </source>
</reference>
<proteinExistence type="predicted"/>
<dbReference type="Gene3D" id="3.40.50.300">
    <property type="entry name" value="P-loop containing nucleotide triphosphate hydrolases"/>
    <property type="match status" value="2"/>
</dbReference>
<protein>
    <submittedName>
        <fullName evidence="4">P-loop NTPase fold protein</fullName>
    </submittedName>
</protein>
<evidence type="ECO:0000259" key="3">
    <source>
        <dbReference type="Pfam" id="PF07693"/>
    </source>
</evidence>
<dbReference type="Proteomes" id="UP001589810">
    <property type="component" value="Unassembled WGS sequence"/>
</dbReference>
<dbReference type="Pfam" id="PF00931">
    <property type="entry name" value="NB-ARC"/>
    <property type="match status" value="1"/>
</dbReference>
<dbReference type="EMBL" id="JBHLUD010000009">
    <property type="protein sequence ID" value="MFC0545390.1"/>
    <property type="molecule type" value="Genomic_DNA"/>
</dbReference>
<dbReference type="SUPFAM" id="SSF52540">
    <property type="entry name" value="P-loop containing nucleoside triphosphate hydrolases"/>
    <property type="match status" value="2"/>
</dbReference>
<dbReference type="Pfam" id="PF07693">
    <property type="entry name" value="KAP_NTPase"/>
    <property type="match status" value="1"/>
</dbReference>
<dbReference type="PANTHER" id="PTHR47691">
    <property type="entry name" value="REGULATOR-RELATED"/>
    <property type="match status" value="1"/>
</dbReference>